<dbReference type="AlphaFoldDB" id="A0AAW2HF99"/>
<dbReference type="InterPro" id="IPR039727">
    <property type="entry name" value="SE/Ars2"/>
</dbReference>
<feature type="compositionally biased region" description="Basic and acidic residues" evidence="7">
    <location>
        <begin position="267"/>
        <end position="281"/>
    </location>
</feature>
<dbReference type="PANTHER" id="PTHR13165">
    <property type="entry name" value="ARSENITE-RESISTANCE PROTEIN 2"/>
    <property type="match status" value="1"/>
</dbReference>
<evidence type="ECO:0000256" key="5">
    <source>
        <dbReference type="ARBA" id="ARBA00023242"/>
    </source>
</evidence>
<sequence length="874" mass="100594">MADSDDEYDRKRRDKFRGERTESYSRESRRGSSSDSRRDEWNERESPLSSGRQVSRTRGDYREYRGGGGSTRERYSPAPPVKRYKADVWEERRYTSVDYPPYGGPWAHDYGAPERSYLNSHREAASSVGIETQPAMMSFKSFLQSQDDTITDEEAMAKYNEYKMEFKRQQLNEFFVAHKDEEWFKIKYHPEESVKRKEEQLAALKNRVAIFNEFLDKGLIDTVRLDADQGEALIRLMDCVVVRLEGGDEADLKALDAPEPAAVPQNKPKESDPPPEDKPFVLEESDEEKEKKKQETDSEKPIEPMQLDIDQEQVELQNQAKEFSKQNVQEDEEEETKEEPPPAPEKKKRKREYDFESGSESEEEKPVKNELDEPPPPGEEAKTGSEAKKEKVGFESDGEGDGESEPTKESTKPDDEDKMEENAEEKDSKEQDGDVIEVENRRRDMHKTSSIFLRNLAPSITKAEVEAICKRYPGFLRVALAEPQAERRWFRRGWVTFERHVNIKEICWNLNNIRLRDCELGAIVNKDLTRRVRTVNGITSHKQVVRHDIKIAAKMTHTLDARNNLWKEPTENGVEGGANAQSFGLVSNNPVLRNITDYLIEEASAEEEELLGTNDAEDGQIEDTCAIERDENLIKVLDRLLLYLRIVYSVDYYNHCEYPQEDEMPNRCGLIHARGLAPTTKVSQQEIQDYCKQFEAKISTLVTPSQVLTQSELAKLGAKDPEKEVEKFIQANTQELSKDKWLCPLSGKKFRGPDFVRKHIQNKHAEKVQEVVKEVEYFNNYLMDPKRPQLAEHPGNKAPARREPEPFNPPAQGPPAYAPHYAPYGYAPRGGFYGYGYRGMRGAFRGRGGPPAQDFRQVIHYRDLDAPREPEEFI</sequence>
<dbReference type="PANTHER" id="PTHR13165:SF0">
    <property type="entry name" value="SERRATE RNA EFFECTOR MOLECULE HOMOLOG"/>
    <property type="match status" value="1"/>
</dbReference>
<dbReference type="EMBL" id="JARGDH010000005">
    <property type="protein sequence ID" value="KAL0268501.1"/>
    <property type="molecule type" value="Genomic_DNA"/>
</dbReference>
<dbReference type="Pfam" id="PF12066">
    <property type="entry name" value="SERRATE_Ars2_N"/>
    <property type="match status" value="1"/>
</dbReference>
<feature type="compositionally biased region" description="Pro residues" evidence="7">
    <location>
        <begin position="806"/>
        <end position="815"/>
    </location>
</feature>
<comment type="caution">
    <text evidence="10">The sequence shown here is derived from an EMBL/GenBank/DDBJ whole genome shotgun (WGS) entry which is preliminary data.</text>
</comment>
<feature type="region of interest" description="Disordered" evidence="7">
    <location>
        <begin position="786"/>
        <end position="815"/>
    </location>
</feature>
<organism evidence="10">
    <name type="scientific">Menopon gallinae</name>
    <name type="common">poultry shaft louse</name>
    <dbReference type="NCBI Taxonomy" id="328185"/>
    <lineage>
        <taxon>Eukaryota</taxon>
        <taxon>Metazoa</taxon>
        <taxon>Ecdysozoa</taxon>
        <taxon>Arthropoda</taxon>
        <taxon>Hexapoda</taxon>
        <taxon>Insecta</taxon>
        <taxon>Pterygota</taxon>
        <taxon>Neoptera</taxon>
        <taxon>Paraneoptera</taxon>
        <taxon>Psocodea</taxon>
        <taxon>Troctomorpha</taxon>
        <taxon>Phthiraptera</taxon>
        <taxon>Amblycera</taxon>
        <taxon>Menoponidae</taxon>
        <taxon>Menopon</taxon>
    </lineage>
</organism>
<evidence type="ECO:0000256" key="4">
    <source>
        <dbReference type="ARBA" id="ARBA00023158"/>
    </source>
</evidence>
<feature type="compositionally biased region" description="Basic and acidic residues" evidence="7">
    <location>
        <begin position="379"/>
        <end position="394"/>
    </location>
</feature>
<dbReference type="InterPro" id="IPR007042">
    <property type="entry name" value="SERRATE/Ars2_C"/>
</dbReference>
<evidence type="ECO:0000256" key="3">
    <source>
        <dbReference type="ARBA" id="ARBA00017364"/>
    </source>
</evidence>
<feature type="region of interest" description="Disordered" evidence="7">
    <location>
        <begin position="252"/>
        <end position="442"/>
    </location>
</feature>
<dbReference type="GO" id="GO:0003676">
    <property type="term" value="F:nucleic acid binding"/>
    <property type="evidence" value="ECO:0007669"/>
    <property type="project" value="InterPro"/>
</dbReference>
<dbReference type="CDD" id="cd00590">
    <property type="entry name" value="RRM_SF"/>
    <property type="match status" value="1"/>
</dbReference>
<name>A0AAW2HF99_9NEOP</name>
<feature type="region of interest" description="Disordered" evidence="7">
    <location>
        <begin position="1"/>
        <end position="79"/>
    </location>
</feature>
<dbReference type="Pfam" id="PF04959">
    <property type="entry name" value="ARS2"/>
    <property type="match status" value="1"/>
</dbReference>
<feature type="domain" description="SERRATE/Ars2 N-terminal" evidence="9">
    <location>
        <begin position="140"/>
        <end position="249"/>
    </location>
</feature>
<comment type="similarity">
    <text evidence="2">Belongs to the ARS2 family.</text>
</comment>
<comment type="subcellular location">
    <subcellularLocation>
        <location evidence="1">Nucleus</location>
    </subcellularLocation>
</comment>
<evidence type="ECO:0000256" key="7">
    <source>
        <dbReference type="SAM" id="MobiDB-lite"/>
    </source>
</evidence>
<evidence type="ECO:0000256" key="2">
    <source>
        <dbReference type="ARBA" id="ARBA00005407"/>
    </source>
</evidence>
<feature type="compositionally biased region" description="Basic and acidic residues" evidence="7">
    <location>
        <begin position="405"/>
        <end position="415"/>
    </location>
</feature>
<evidence type="ECO:0000259" key="8">
    <source>
        <dbReference type="Pfam" id="PF04959"/>
    </source>
</evidence>
<evidence type="ECO:0000256" key="1">
    <source>
        <dbReference type="ARBA" id="ARBA00004123"/>
    </source>
</evidence>
<dbReference type="EMBL" id="JARGDH010000005">
    <property type="protein sequence ID" value="KAL0268499.1"/>
    <property type="molecule type" value="Genomic_DNA"/>
</dbReference>
<feature type="compositionally biased region" description="Basic and acidic residues" evidence="7">
    <location>
        <begin position="425"/>
        <end position="442"/>
    </location>
</feature>
<dbReference type="InterPro" id="IPR035979">
    <property type="entry name" value="RBD_domain_sf"/>
</dbReference>
<protein>
    <recommendedName>
        <fullName evidence="3">Serrate RNA effector molecule homolog</fullName>
    </recommendedName>
    <alternativeName>
        <fullName evidence="6">Arsenite-resistance protein 2 homolog</fullName>
    </alternativeName>
</protein>
<dbReference type="InterPro" id="IPR012677">
    <property type="entry name" value="Nucleotide-bd_a/b_plait_sf"/>
</dbReference>
<feature type="compositionally biased region" description="Basic and acidic residues" evidence="7">
    <location>
        <begin position="288"/>
        <end position="302"/>
    </location>
</feature>
<dbReference type="SUPFAM" id="SSF54928">
    <property type="entry name" value="RNA-binding domain, RBD"/>
    <property type="match status" value="1"/>
</dbReference>
<feature type="domain" description="SERRATE/Ars2 C-terminal" evidence="8">
    <location>
        <begin position="674"/>
        <end position="851"/>
    </location>
</feature>
<feature type="compositionally biased region" description="Basic and acidic residues" evidence="7">
    <location>
        <begin position="8"/>
        <end position="46"/>
    </location>
</feature>
<dbReference type="Gene3D" id="3.30.70.330">
    <property type="match status" value="1"/>
</dbReference>
<evidence type="ECO:0000313" key="10">
    <source>
        <dbReference type="EMBL" id="KAL0268501.1"/>
    </source>
</evidence>
<proteinExistence type="inferred from homology"/>
<reference evidence="10" key="1">
    <citation type="journal article" date="2024" name="Gigascience">
        <title>Chromosome-level genome of the poultry shaft louse Menopon gallinae provides insight into the host-switching and adaptive evolution of parasitic lice.</title>
        <authorList>
            <person name="Xu Y."/>
            <person name="Ma L."/>
            <person name="Liu S."/>
            <person name="Liang Y."/>
            <person name="Liu Q."/>
            <person name="He Z."/>
            <person name="Tian L."/>
            <person name="Duan Y."/>
            <person name="Cai W."/>
            <person name="Li H."/>
            <person name="Song F."/>
        </authorList>
    </citation>
    <scope>NUCLEOTIDE SEQUENCE</scope>
    <source>
        <strain evidence="10">Cailab_2023a</strain>
    </source>
</reference>
<feature type="compositionally biased region" description="Basic and acidic residues" evidence="7">
    <location>
        <begin position="57"/>
        <end position="75"/>
    </location>
</feature>
<dbReference type="GO" id="GO:0031053">
    <property type="term" value="P:primary miRNA processing"/>
    <property type="evidence" value="ECO:0007669"/>
    <property type="project" value="TreeGrafter"/>
</dbReference>
<keyword evidence="5" id="KW-0539">Nucleus</keyword>
<evidence type="ECO:0000256" key="6">
    <source>
        <dbReference type="ARBA" id="ARBA00030701"/>
    </source>
</evidence>
<accession>A0AAW2HF99</accession>
<keyword evidence="4" id="KW-0943">RNA-mediated gene silencing</keyword>
<dbReference type="GO" id="GO:0016604">
    <property type="term" value="C:nuclear body"/>
    <property type="evidence" value="ECO:0007669"/>
    <property type="project" value="TreeGrafter"/>
</dbReference>
<gene>
    <name evidence="10" type="ORF">PYX00_010419</name>
</gene>
<feature type="compositionally biased region" description="Polar residues" evidence="7">
    <location>
        <begin position="314"/>
        <end position="327"/>
    </location>
</feature>
<evidence type="ECO:0000259" key="9">
    <source>
        <dbReference type="Pfam" id="PF12066"/>
    </source>
</evidence>
<dbReference type="InterPro" id="IPR021933">
    <property type="entry name" value="SERRATE/Ars2_N"/>
</dbReference>